<dbReference type="AlphaFoldDB" id="A0A7W7RZM0"/>
<accession>A0A7W7RZM0</accession>
<organism evidence="1 2">
    <name type="scientific">Streptosporangium album</name>
    <dbReference type="NCBI Taxonomy" id="47479"/>
    <lineage>
        <taxon>Bacteria</taxon>
        <taxon>Bacillati</taxon>
        <taxon>Actinomycetota</taxon>
        <taxon>Actinomycetes</taxon>
        <taxon>Streptosporangiales</taxon>
        <taxon>Streptosporangiaceae</taxon>
        <taxon>Streptosporangium</taxon>
    </lineage>
</organism>
<dbReference type="EMBL" id="JACHJU010000002">
    <property type="protein sequence ID" value="MBB4941148.1"/>
    <property type="molecule type" value="Genomic_DNA"/>
</dbReference>
<proteinExistence type="predicted"/>
<evidence type="ECO:0000313" key="2">
    <source>
        <dbReference type="Proteomes" id="UP000534286"/>
    </source>
</evidence>
<comment type="caution">
    <text evidence="1">The sequence shown here is derived from an EMBL/GenBank/DDBJ whole genome shotgun (WGS) entry which is preliminary data.</text>
</comment>
<protein>
    <submittedName>
        <fullName evidence="1">Uncharacterized protein</fullName>
    </submittedName>
</protein>
<keyword evidence="2" id="KW-1185">Reference proteome</keyword>
<reference evidence="1 2" key="1">
    <citation type="submission" date="2020-08" db="EMBL/GenBank/DDBJ databases">
        <title>Sequencing the genomes of 1000 actinobacteria strains.</title>
        <authorList>
            <person name="Klenk H.-P."/>
        </authorList>
    </citation>
    <scope>NUCLEOTIDE SEQUENCE [LARGE SCALE GENOMIC DNA]</scope>
    <source>
        <strain evidence="1 2">DSM 43023</strain>
    </source>
</reference>
<dbReference type="Proteomes" id="UP000534286">
    <property type="component" value="Unassembled WGS sequence"/>
</dbReference>
<dbReference type="RefSeq" id="WP_221466223.1">
    <property type="nucleotide sequence ID" value="NZ_BAABEK010000051.1"/>
</dbReference>
<evidence type="ECO:0000313" key="1">
    <source>
        <dbReference type="EMBL" id="MBB4941148.1"/>
    </source>
</evidence>
<sequence>MAAGATLTLAVAAPFALGNGGGAITVLDAAGLKVHGVSYTTAQGRREGRTVTF</sequence>
<gene>
    <name evidence="1" type="ORF">FHR32_005525</name>
</gene>
<name>A0A7W7RZM0_9ACTN</name>